<dbReference type="InterPro" id="IPR036278">
    <property type="entry name" value="Sialidase_sf"/>
</dbReference>
<keyword evidence="4" id="KW-1185">Reference proteome</keyword>
<gene>
    <name evidence="3" type="primary">g4211</name>
    <name evidence="3" type="ORF">VP750_LOCUS3595</name>
</gene>
<sequence>MMDSGRAQDVTYRWVYRNPFSILDPAAVDLGKGSRNGSVNSFTSDVPRSYQPRLRYNHMATLAHMPNGSISAQWQGVGKWFEGAQGQSVYWAVSNDTGLTWGRTEAMIPSPDTLPLWGPVVYSTNDTMHAWYSKSHAACQLPTEGGTGWAPGGDLLYSTSADNGKTWSNATDVIPYSTDGGIAKLSCNGVSLTRNGSWLLPIWREIGGGQPCQSVPKSAKALHGVAGVLLSDDQGKTFTEAAVPKTNTTWMIENAIARYSSPSNGTDMHVQLFRTRTGTTMQSWSTDEGKTWSFPQNSTLPNPNSRLDAIALPNNTLVVAYNDSPSKRSPLRLATSTDGGLTWTKGALIEDDPEGSFHYPALLYDAKKDVVMVVYTVSYPPRLIPVSLVLPSLDDQPANAPGPAPMAAPAASSLNQVVKSASLSSAGRAPGPAAGTAGSNGTNATRSGSSASGSGVAGVSFSTGRRLQAFVGNAVPASVLERPGGSQQMQEMDTSEVERNAQLGIQHAERLAAHGYRQVPGLPGYVLESHDRGLQSPGSGDPDEDSPRQQEGALRRQMLETGEEREGRLLTHQERRILKERFVKEQANFGRVNYGMRVAWVDRQALVTGQIFPK</sequence>
<feature type="region of interest" description="Disordered" evidence="1">
    <location>
        <begin position="522"/>
        <end position="551"/>
    </location>
</feature>
<protein>
    <submittedName>
        <fullName evidence="3">G4211 protein</fullName>
    </submittedName>
</protein>
<evidence type="ECO:0000313" key="3">
    <source>
        <dbReference type="EMBL" id="CAL5221936.1"/>
    </source>
</evidence>
<comment type="caution">
    <text evidence="3">The sequence shown here is derived from an EMBL/GenBank/DDBJ whole genome shotgun (WGS) entry which is preliminary data.</text>
</comment>
<dbReference type="Pfam" id="PF13088">
    <property type="entry name" value="BNR_2"/>
    <property type="match status" value="1"/>
</dbReference>
<dbReference type="PANTHER" id="PTHR43752:SF2">
    <property type="entry name" value="BNR_ASP-BOX REPEAT FAMILY PROTEIN"/>
    <property type="match status" value="1"/>
</dbReference>
<evidence type="ECO:0000313" key="4">
    <source>
        <dbReference type="Proteomes" id="UP001497392"/>
    </source>
</evidence>
<feature type="compositionally biased region" description="Low complexity" evidence="1">
    <location>
        <begin position="420"/>
        <end position="458"/>
    </location>
</feature>
<feature type="region of interest" description="Disordered" evidence="1">
    <location>
        <begin position="419"/>
        <end position="458"/>
    </location>
</feature>
<name>A0ABP1FRB1_9CHLO</name>
<reference evidence="3 4" key="1">
    <citation type="submission" date="2024-06" db="EMBL/GenBank/DDBJ databases">
        <authorList>
            <person name="Kraege A."/>
            <person name="Thomma B."/>
        </authorList>
    </citation>
    <scope>NUCLEOTIDE SEQUENCE [LARGE SCALE GENOMIC DNA]</scope>
</reference>
<dbReference type="SUPFAM" id="SSF50939">
    <property type="entry name" value="Sialidases"/>
    <property type="match status" value="1"/>
</dbReference>
<feature type="domain" description="Sialidase" evidence="2">
    <location>
        <begin position="69"/>
        <end position="366"/>
    </location>
</feature>
<dbReference type="Proteomes" id="UP001497392">
    <property type="component" value="Unassembled WGS sequence"/>
</dbReference>
<dbReference type="EMBL" id="CAXHTA020000006">
    <property type="protein sequence ID" value="CAL5221936.1"/>
    <property type="molecule type" value="Genomic_DNA"/>
</dbReference>
<dbReference type="CDD" id="cd15482">
    <property type="entry name" value="Sialidase_non-viral"/>
    <property type="match status" value="1"/>
</dbReference>
<evidence type="ECO:0000256" key="1">
    <source>
        <dbReference type="SAM" id="MobiDB-lite"/>
    </source>
</evidence>
<dbReference type="InterPro" id="IPR011040">
    <property type="entry name" value="Sialidase"/>
</dbReference>
<accession>A0ABP1FRB1</accession>
<evidence type="ECO:0000259" key="2">
    <source>
        <dbReference type="Pfam" id="PF13088"/>
    </source>
</evidence>
<dbReference type="PANTHER" id="PTHR43752">
    <property type="entry name" value="BNR/ASP-BOX REPEAT FAMILY PROTEIN"/>
    <property type="match status" value="1"/>
</dbReference>
<proteinExistence type="predicted"/>
<dbReference type="Gene3D" id="2.120.10.10">
    <property type="match status" value="1"/>
</dbReference>
<organism evidence="3 4">
    <name type="scientific">Coccomyxa viridis</name>
    <dbReference type="NCBI Taxonomy" id="1274662"/>
    <lineage>
        <taxon>Eukaryota</taxon>
        <taxon>Viridiplantae</taxon>
        <taxon>Chlorophyta</taxon>
        <taxon>core chlorophytes</taxon>
        <taxon>Trebouxiophyceae</taxon>
        <taxon>Trebouxiophyceae incertae sedis</taxon>
        <taxon>Coccomyxaceae</taxon>
        <taxon>Coccomyxa</taxon>
    </lineage>
</organism>